<feature type="chain" id="PRO_5042381654" description="Lipoprotein" evidence="1">
    <location>
        <begin position="24"/>
        <end position="133"/>
    </location>
</feature>
<keyword evidence="1" id="KW-0732">Signal</keyword>
<sequence>MKHFRLFIIAGVLCLSGCSTTPAADPVETINALAVPVMHSDVQSAGQNSQSITRCFQDNSVLIGSLSRSLKDNYLQDVERKDIFDKDSDAYHVYSALTKLEQMSAMNEVYRKENNIAGLEEINKVLKAVPLAA</sequence>
<dbReference type="Proteomes" id="UP000267630">
    <property type="component" value="Chromosome 3"/>
</dbReference>
<accession>A0A6D1S5D5</accession>
<organism evidence="3 5">
    <name type="scientific">Raoultella terrigena</name>
    <name type="common">Klebsiella terrigena</name>
    <dbReference type="NCBI Taxonomy" id="577"/>
    <lineage>
        <taxon>Bacteria</taxon>
        <taxon>Pseudomonadati</taxon>
        <taxon>Pseudomonadota</taxon>
        <taxon>Gammaproteobacteria</taxon>
        <taxon>Enterobacterales</taxon>
        <taxon>Enterobacteriaceae</taxon>
        <taxon>Klebsiella/Raoultella group</taxon>
        <taxon>Raoultella</taxon>
    </lineage>
</organism>
<evidence type="ECO:0000313" key="2">
    <source>
        <dbReference type="EMBL" id="VED46209.1"/>
    </source>
</evidence>
<dbReference type="AlphaFoldDB" id="A0A6D1S5D5"/>
<gene>
    <name evidence="3" type="ORF">NCTC13038_05175</name>
    <name evidence="2" type="ORF">NCTC9997_00872</name>
</gene>
<proteinExistence type="predicted"/>
<reference evidence="3 5" key="1">
    <citation type="submission" date="2019-03" db="EMBL/GenBank/DDBJ databases">
        <authorList>
            <consortium name="Pathogen Informatics"/>
        </authorList>
    </citation>
    <scope>NUCLEOTIDE SEQUENCE [LARGE SCALE GENOMIC DNA]</scope>
    <source>
        <strain evidence="3 5">NCTC13038</strain>
        <strain evidence="2 4">NCTC9997</strain>
    </source>
</reference>
<feature type="signal peptide" evidence="1">
    <location>
        <begin position="1"/>
        <end position="23"/>
    </location>
</feature>
<dbReference type="EMBL" id="CAADJG010000002">
    <property type="protein sequence ID" value="VFS85723.1"/>
    <property type="molecule type" value="Genomic_DNA"/>
</dbReference>
<evidence type="ECO:0008006" key="6">
    <source>
        <dbReference type="Google" id="ProtNLM"/>
    </source>
</evidence>
<evidence type="ECO:0000256" key="1">
    <source>
        <dbReference type="SAM" id="SignalP"/>
    </source>
</evidence>
<dbReference type="EMBL" id="LR134253">
    <property type="protein sequence ID" value="VED46209.1"/>
    <property type="molecule type" value="Genomic_DNA"/>
</dbReference>
<keyword evidence="4" id="KW-1185">Reference proteome</keyword>
<evidence type="ECO:0000313" key="4">
    <source>
        <dbReference type="Proteomes" id="UP000267630"/>
    </source>
</evidence>
<evidence type="ECO:0000313" key="5">
    <source>
        <dbReference type="Proteomes" id="UP000332594"/>
    </source>
</evidence>
<dbReference type="Proteomes" id="UP000332594">
    <property type="component" value="Unassembled WGS sequence"/>
</dbReference>
<name>A0A6D1S5D5_RAOTE</name>
<evidence type="ECO:0000313" key="3">
    <source>
        <dbReference type="EMBL" id="VFS85723.1"/>
    </source>
</evidence>
<dbReference type="RefSeq" id="WP_166793756.1">
    <property type="nucleotide sequence ID" value="NZ_BJNO01000015.1"/>
</dbReference>
<protein>
    <recommendedName>
        <fullName evidence="6">Lipoprotein</fullName>
    </recommendedName>
</protein>